<protein>
    <recommendedName>
        <fullName evidence="4">Lipoprotein</fullName>
    </recommendedName>
</protein>
<dbReference type="STRING" id="734.B0187_07195"/>
<proteinExistence type="predicted"/>
<feature type="chain" id="PRO_5012549304" description="Lipoprotein" evidence="1">
    <location>
        <begin position="19"/>
        <end position="90"/>
    </location>
</feature>
<evidence type="ECO:0000256" key="1">
    <source>
        <dbReference type="SAM" id="SignalP"/>
    </source>
</evidence>
<dbReference type="EMBL" id="MUYA01000008">
    <property type="protein sequence ID" value="OOR99035.1"/>
    <property type="molecule type" value="Genomic_DNA"/>
</dbReference>
<sequence>MKKLLIVLGMSALLTACAGTEDINASRGLNSSRVTKAELDQYNKQRANEIAESQTQAAKAQGYSETIRQGSSAVQSVMGAVSSIRGVFGF</sequence>
<organism evidence="2 3">
    <name type="scientific">Haemophilus paracuniculus</name>
    <dbReference type="NCBI Taxonomy" id="734"/>
    <lineage>
        <taxon>Bacteria</taxon>
        <taxon>Pseudomonadati</taxon>
        <taxon>Pseudomonadota</taxon>
        <taxon>Gammaproteobacteria</taxon>
        <taxon>Pasteurellales</taxon>
        <taxon>Pasteurellaceae</taxon>
        <taxon>Haemophilus</taxon>
    </lineage>
</organism>
<gene>
    <name evidence="2" type="ORF">B0187_07195</name>
</gene>
<comment type="caution">
    <text evidence="2">The sequence shown here is derived from an EMBL/GenBank/DDBJ whole genome shotgun (WGS) entry which is preliminary data.</text>
</comment>
<reference evidence="2 3" key="1">
    <citation type="submission" date="2017-02" db="EMBL/GenBank/DDBJ databases">
        <title>Draft genome sequence of Haemophilus paracuniculus CCUG 43573 type strain.</title>
        <authorList>
            <person name="Engstrom-Jakobsson H."/>
            <person name="Salva-Serra F."/>
            <person name="Thorell K."/>
            <person name="Gonzales-Siles L."/>
            <person name="Karlsson R."/>
            <person name="Boulund F."/>
            <person name="Engstrand L."/>
            <person name="Kristiansson E."/>
            <person name="Moore E."/>
        </authorList>
    </citation>
    <scope>NUCLEOTIDE SEQUENCE [LARGE SCALE GENOMIC DNA]</scope>
    <source>
        <strain evidence="2 3">CCUG 43573</strain>
    </source>
</reference>
<name>A0A1T0ARR3_9PAST</name>
<accession>A0A1T0ARR3</accession>
<feature type="signal peptide" evidence="1">
    <location>
        <begin position="1"/>
        <end position="18"/>
    </location>
</feature>
<dbReference type="NCBIfam" id="NF046038">
    <property type="entry name" value="NGK_0946_fam"/>
    <property type="match status" value="1"/>
</dbReference>
<keyword evidence="3" id="KW-1185">Reference proteome</keyword>
<evidence type="ECO:0008006" key="4">
    <source>
        <dbReference type="Google" id="ProtNLM"/>
    </source>
</evidence>
<dbReference type="RefSeq" id="WP_078237183.1">
    <property type="nucleotide sequence ID" value="NZ_MUYA01000008.1"/>
</dbReference>
<dbReference type="OrthoDB" id="9908303at2"/>
<dbReference type="PROSITE" id="PS51257">
    <property type="entry name" value="PROKAR_LIPOPROTEIN"/>
    <property type="match status" value="1"/>
</dbReference>
<evidence type="ECO:0000313" key="3">
    <source>
        <dbReference type="Proteomes" id="UP000190867"/>
    </source>
</evidence>
<evidence type="ECO:0000313" key="2">
    <source>
        <dbReference type="EMBL" id="OOR99035.1"/>
    </source>
</evidence>
<keyword evidence="1" id="KW-0732">Signal</keyword>
<dbReference type="AlphaFoldDB" id="A0A1T0ARR3"/>
<dbReference type="Proteomes" id="UP000190867">
    <property type="component" value="Unassembled WGS sequence"/>
</dbReference>